<evidence type="ECO:0000259" key="6">
    <source>
        <dbReference type="Pfam" id="PF01974"/>
    </source>
</evidence>
<evidence type="ECO:0000256" key="2">
    <source>
        <dbReference type="ARBA" id="ARBA00022694"/>
    </source>
</evidence>
<proteinExistence type="inferred from homology"/>
<feature type="domain" description="tRNA intron endonuclease catalytic" evidence="6">
    <location>
        <begin position="156"/>
        <end position="238"/>
    </location>
</feature>
<comment type="caution">
    <text evidence="8">The sequence shown here is derived from an EMBL/GenBank/DDBJ whole genome shotgun (WGS) entry which is preliminary data.</text>
</comment>
<dbReference type="GO" id="GO:0000214">
    <property type="term" value="C:tRNA-intron endonuclease complex"/>
    <property type="evidence" value="ECO:0007669"/>
    <property type="project" value="UniProtKB-UniRule"/>
</dbReference>
<dbReference type="PANTHER" id="PTHR13070">
    <property type="entry name" value="TRNA-SPLICING ENDONUCLEASE SUBUNIT SEN34-RELATED"/>
    <property type="match status" value="1"/>
</dbReference>
<dbReference type="InterPro" id="IPR016690">
    <property type="entry name" value="TSEN34"/>
</dbReference>
<dbReference type="PIRSF" id="PIRSF017250">
    <property type="entry name" value="tRNA_splic_SEN34"/>
    <property type="match status" value="1"/>
</dbReference>
<dbReference type="InterPro" id="IPR006677">
    <property type="entry name" value="tRNA_intron_Endonuc_cat-like"/>
</dbReference>
<evidence type="ECO:0000259" key="7">
    <source>
        <dbReference type="Pfam" id="PF26577"/>
    </source>
</evidence>
<dbReference type="NCBIfam" id="TIGR00324">
    <property type="entry name" value="endA"/>
    <property type="match status" value="1"/>
</dbReference>
<dbReference type="Gene3D" id="3.40.1350.10">
    <property type="match status" value="1"/>
</dbReference>
<evidence type="ECO:0000256" key="1">
    <source>
        <dbReference type="ARBA" id="ARBA00008078"/>
    </source>
</evidence>
<feature type="active site" evidence="5">
    <location>
        <position position="223"/>
    </location>
</feature>
<reference evidence="8 9" key="1">
    <citation type="submission" date="2024-07" db="EMBL/GenBank/DDBJ databases">
        <title>Chromosome-level genome assembly of the water stick insect Ranatra chinensis (Heteroptera: Nepidae).</title>
        <authorList>
            <person name="Liu X."/>
        </authorList>
    </citation>
    <scope>NUCLEOTIDE SEQUENCE [LARGE SCALE GENOMIC DNA]</scope>
    <source>
        <strain evidence="8">Cailab_2021Rc</strain>
        <tissue evidence="8">Muscle</tissue>
    </source>
</reference>
<comment type="function">
    <text evidence="4">Constitutes one of the two catalytic subunit of the tRNA-splicing endonuclease complex, a complex responsible for identification and cleavage of the splice sites in pre-tRNA. It cleaves pre-tRNA at the 5'- and 3'-splice sites to release the intron. The products are an intron and two tRNA half-molecules bearing 2',3'-cyclic phosphate and 5'-OH termini. There are no conserved sequences at the splice sites, but the intron is invariably located at the same site in the gene, placing the splice sites an invariant distance from the constant structural features of the tRNA body.</text>
</comment>
<dbReference type="CDD" id="cd22363">
    <property type="entry name" value="tRNA-intron_lyase_C"/>
    <property type="match status" value="1"/>
</dbReference>
<keyword evidence="2 4" id="KW-0819">tRNA processing</keyword>
<accession>A0ABD0Y9F2</accession>
<dbReference type="AlphaFoldDB" id="A0ABD0Y9F2"/>
<dbReference type="InterPro" id="IPR036167">
    <property type="entry name" value="tRNA_intron_Endo_cat-like_sf"/>
</dbReference>
<evidence type="ECO:0000256" key="5">
    <source>
        <dbReference type="PIRSR" id="PIRSR017250-50"/>
    </source>
</evidence>
<evidence type="ECO:0000313" key="9">
    <source>
        <dbReference type="Proteomes" id="UP001558652"/>
    </source>
</evidence>
<dbReference type="SUPFAM" id="SSF53032">
    <property type="entry name" value="tRNA-intron endonuclease catalytic domain-like"/>
    <property type="match status" value="1"/>
</dbReference>
<dbReference type="EMBL" id="JBFDAA010000019">
    <property type="protein sequence ID" value="KAL1115608.1"/>
    <property type="molecule type" value="Genomic_DNA"/>
</dbReference>
<evidence type="ECO:0000256" key="4">
    <source>
        <dbReference type="PIRNR" id="PIRNR017250"/>
    </source>
</evidence>
<feature type="domain" description="TSEN34 N-terminal" evidence="7">
    <location>
        <begin position="2"/>
        <end position="36"/>
    </location>
</feature>
<gene>
    <name evidence="8" type="ORF">AAG570_005898</name>
</gene>
<dbReference type="Pfam" id="PF01974">
    <property type="entry name" value="tRNA_int_endo"/>
    <property type="match status" value="1"/>
</dbReference>
<name>A0ABD0Y9F2_9HEMI</name>
<dbReference type="EC" id="4.6.1.16" evidence="4"/>
<dbReference type="PANTHER" id="PTHR13070:SF0">
    <property type="entry name" value="TRNA-SPLICING ENDONUCLEASE SUBUNIT SEN34"/>
    <property type="match status" value="1"/>
</dbReference>
<dbReference type="InterPro" id="IPR059049">
    <property type="entry name" value="TSEN34_N"/>
</dbReference>
<dbReference type="InterPro" id="IPR011856">
    <property type="entry name" value="tRNA_endonuc-like_dom_sf"/>
</dbReference>
<feature type="active site" evidence="5">
    <location>
        <position position="192"/>
    </location>
</feature>
<keyword evidence="3 4" id="KW-0456">Lyase</keyword>
<dbReference type="InterPro" id="IPR006676">
    <property type="entry name" value="tRNA_splic"/>
</dbReference>
<comment type="similarity">
    <text evidence="1 4">Belongs to the tRNA-intron endonuclease family.</text>
</comment>
<dbReference type="Proteomes" id="UP001558652">
    <property type="component" value="Unassembled WGS sequence"/>
</dbReference>
<evidence type="ECO:0000256" key="3">
    <source>
        <dbReference type="ARBA" id="ARBA00023239"/>
    </source>
</evidence>
<dbReference type="Pfam" id="PF26577">
    <property type="entry name" value="TSEN34_N"/>
    <property type="match status" value="1"/>
</dbReference>
<feature type="active site" evidence="5">
    <location>
        <position position="184"/>
    </location>
</feature>
<dbReference type="GO" id="GO:0000213">
    <property type="term" value="F:tRNA-intron lyase activity"/>
    <property type="evidence" value="ECO:0007669"/>
    <property type="project" value="UniProtKB-UniRule"/>
</dbReference>
<dbReference type="GO" id="GO:0000379">
    <property type="term" value="P:tRNA-type intron splice site recognition and cleavage"/>
    <property type="evidence" value="ECO:0007669"/>
    <property type="project" value="UniProtKB-UniRule"/>
</dbReference>
<protein>
    <recommendedName>
        <fullName evidence="4">tRNA-splicing endonuclease subunit Sen34</fullName>
        <ecNumber evidence="4">4.6.1.16</ecNumber>
    </recommendedName>
</protein>
<evidence type="ECO:0000313" key="8">
    <source>
        <dbReference type="EMBL" id="KAL1115608.1"/>
    </source>
</evidence>
<organism evidence="8 9">
    <name type="scientific">Ranatra chinensis</name>
    <dbReference type="NCBI Taxonomy" id="642074"/>
    <lineage>
        <taxon>Eukaryota</taxon>
        <taxon>Metazoa</taxon>
        <taxon>Ecdysozoa</taxon>
        <taxon>Arthropoda</taxon>
        <taxon>Hexapoda</taxon>
        <taxon>Insecta</taxon>
        <taxon>Pterygota</taxon>
        <taxon>Neoptera</taxon>
        <taxon>Paraneoptera</taxon>
        <taxon>Hemiptera</taxon>
        <taxon>Heteroptera</taxon>
        <taxon>Panheteroptera</taxon>
        <taxon>Nepomorpha</taxon>
        <taxon>Nepidae</taxon>
        <taxon>Ranatrinae</taxon>
        <taxon>Ranatra</taxon>
    </lineage>
</organism>
<sequence>MLAHTPKQNIFSGMPMTLLPEEVTLLVEKNFAKVVQLKDPANPPTQDLKDKYAEYLEKVNKEQVESYEEERKKRVLSMIDIIVEGKKRKLMKQLKQRQTTGDTIEIDREAILNSEMQRGSVTHTPYVQTFTEDPWYKENDFTPADWNFPSTKEDKLKYEVFKNLWEKDYYVTPGQKFGGDYLIYPGDPVKFHAFAIVQCRDHTDPIPMVDLIAHSRIGSTTRKTFVIASQREDGEIAYHSVRLGDLS</sequence>
<keyword evidence="9" id="KW-1185">Reference proteome</keyword>